<reference evidence="4" key="1">
    <citation type="submission" date="2021-11" db="EMBL/GenBank/DDBJ databases">
        <title>Cultivation dependent microbiological survey of springs from the worlds oldest radium mine currently devoted to the extraction of radon-saturated water.</title>
        <authorList>
            <person name="Kapinusova G."/>
            <person name="Smrhova T."/>
            <person name="Strejcek M."/>
            <person name="Suman J."/>
            <person name="Jani K."/>
            <person name="Pajer P."/>
            <person name="Uhlik O."/>
        </authorList>
    </citation>
    <scope>NUCLEOTIDE SEQUENCE [LARGE SCALE GENOMIC DNA]</scope>
    <source>
        <strain evidence="4">J379</strain>
    </source>
</reference>
<dbReference type="SUPFAM" id="SSF51735">
    <property type="entry name" value="NAD(P)-binding Rossmann-fold domains"/>
    <property type="match status" value="1"/>
</dbReference>
<dbReference type="EMBL" id="CP088295">
    <property type="protein sequence ID" value="UUY03082.1"/>
    <property type="molecule type" value="Genomic_DNA"/>
</dbReference>
<evidence type="ECO:0000313" key="4">
    <source>
        <dbReference type="Proteomes" id="UP001058860"/>
    </source>
</evidence>
<name>A0ABY5PF94_9ACTN</name>
<dbReference type="Gene3D" id="3.40.50.720">
    <property type="entry name" value="NAD(P)-binding Rossmann-like Domain"/>
    <property type="match status" value="1"/>
</dbReference>
<sequence>MNKPSLEQRTVVVTGATSGLGLACARVLARTPGWTVVVAARRPDGAAASLGAVPLALDLADLTSVRAFAATLADAGLPPLAGVVANAGIQYRDRRHTTADGFEATFGTNHLGHFLLLQLLLPHLTGDGRIVVVASGTHKAQRIRNGGFPPPRWDDPRALAQPSDGSGQVAYATSKLANVMTVLELARRMASLRPGSRIAVHGFDPGLMPDTALDRDYSARAQRVYERVTPLLLRLPGVTTAAASGAQLATMITDPAYAGPGSRYVEVDRDGEPSATARDPQLAAELWAVSEELTAR</sequence>
<dbReference type="InterPro" id="IPR002347">
    <property type="entry name" value="SDR_fam"/>
</dbReference>
<keyword evidence="2" id="KW-0560">Oxidoreductase</keyword>
<accession>A0ABY5PF94</accession>
<protein>
    <submittedName>
        <fullName evidence="3">SDR family NAD(P)-dependent oxidoreductase</fullName>
    </submittedName>
</protein>
<dbReference type="PROSITE" id="PS51257">
    <property type="entry name" value="PROKAR_LIPOPROTEIN"/>
    <property type="match status" value="1"/>
</dbReference>
<dbReference type="Pfam" id="PF00106">
    <property type="entry name" value="adh_short"/>
    <property type="match status" value="1"/>
</dbReference>
<dbReference type="PRINTS" id="PR00081">
    <property type="entry name" value="GDHRDH"/>
</dbReference>
<comment type="similarity">
    <text evidence="1">Belongs to the short-chain dehydrogenases/reductases (SDR) family.</text>
</comment>
<dbReference type="PANTHER" id="PTHR24320">
    <property type="entry name" value="RETINOL DEHYDROGENASE"/>
    <property type="match status" value="1"/>
</dbReference>
<organism evidence="3 4">
    <name type="scientific">Svornostia abyssi</name>
    <dbReference type="NCBI Taxonomy" id="2898438"/>
    <lineage>
        <taxon>Bacteria</taxon>
        <taxon>Bacillati</taxon>
        <taxon>Actinomycetota</taxon>
        <taxon>Thermoleophilia</taxon>
        <taxon>Solirubrobacterales</taxon>
        <taxon>Baekduiaceae</taxon>
        <taxon>Svornostia</taxon>
    </lineage>
</organism>
<evidence type="ECO:0000313" key="3">
    <source>
        <dbReference type="EMBL" id="UUY03082.1"/>
    </source>
</evidence>
<gene>
    <name evidence="3" type="ORF">LRS13_20760</name>
</gene>
<evidence type="ECO:0000256" key="1">
    <source>
        <dbReference type="ARBA" id="ARBA00006484"/>
    </source>
</evidence>
<proteinExistence type="inferred from homology"/>
<dbReference type="RefSeq" id="WP_353863597.1">
    <property type="nucleotide sequence ID" value="NZ_CP088295.1"/>
</dbReference>
<dbReference type="Proteomes" id="UP001058860">
    <property type="component" value="Chromosome"/>
</dbReference>
<keyword evidence="4" id="KW-1185">Reference proteome</keyword>
<dbReference type="PANTHER" id="PTHR24320:SF152">
    <property type="entry name" value="SHORT-CHAIN DEHYDROGENASE_REDUCTASE FAMILY PROTEIN"/>
    <property type="match status" value="1"/>
</dbReference>
<evidence type="ECO:0000256" key="2">
    <source>
        <dbReference type="ARBA" id="ARBA00023002"/>
    </source>
</evidence>
<dbReference type="InterPro" id="IPR036291">
    <property type="entry name" value="NAD(P)-bd_dom_sf"/>
</dbReference>